<keyword evidence="1" id="KW-0175">Coiled coil</keyword>
<dbReference type="OrthoDB" id="77911at2759"/>
<feature type="region of interest" description="Disordered" evidence="2">
    <location>
        <begin position="495"/>
        <end position="519"/>
    </location>
</feature>
<dbReference type="OMA" id="NEEYQHE"/>
<reference evidence="3 4" key="1">
    <citation type="submission" date="2012-04" db="EMBL/GenBank/DDBJ databases">
        <title>The Genome Sequence of Saprolegnia declina VS20.</title>
        <authorList>
            <consortium name="The Broad Institute Genome Sequencing Platform"/>
            <person name="Russ C."/>
            <person name="Nusbaum C."/>
            <person name="Tyler B."/>
            <person name="van West P."/>
            <person name="Dieguez-Uribeondo J."/>
            <person name="de Bruijn I."/>
            <person name="Tripathy S."/>
            <person name="Jiang R."/>
            <person name="Young S.K."/>
            <person name="Zeng Q."/>
            <person name="Gargeya S."/>
            <person name="Fitzgerald M."/>
            <person name="Haas B."/>
            <person name="Abouelleil A."/>
            <person name="Alvarado L."/>
            <person name="Arachchi H.M."/>
            <person name="Berlin A."/>
            <person name="Chapman S.B."/>
            <person name="Goldberg J."/>
            <person name="Griggs A."/>
            <person name="Gujja S."/>
            <person name="Hansen M."/>
            <person name="Howarth C."/>
            <person name="Imamovic A."/>
            <person name="Larimer J."/>
            <person name="McCowen C."/>
            <person name="Montmayeur A."/>
            <person name="Murphy C."/>
            <person name="Neiman D."/>
            <person name="Pearson M."/>
            <person name="Priest M."/>
            <person name="Roberts A."/>
            <person name="Saif S."/>
            <person name="Shea T."/>
            <person name="Sisk P."/>
            <person name="Sykes S."/>
            <person name="Wortman J."/>
            <person name="Nusbaum C."/>
            <person name="Birren B."/>
        </authorList>
    </citation>
    <scope>NUCLEOTIDE SEQUENCE [LARGE SCALE GENOMIC DNA]</scope>
    <source>
        <strain evidence="3 4">VS20</strain>
    </source>
</reference>
<proteinExistence type="predicted"/>
<dbReference type="PANTHER" id="PTHR44927:SF1">
    <property type="entry name" value="FK506-BINDING PROTEIN 15"/>
    <property type="match status" value="1"/>
</dbReference>
<sequence length="817" mass="88584">MADNEALVYSGSVYAFAFDAATQAHKPLSESPLGVALLASPAMAYRLLCYNAARDEVLSTPLTDVHAKFTVQQDHYVSFYDDSTNYSMRFKDDAAVHAFVTAIAAIKAHLSFLDPSLPFEDVVVGDGYGVQMGDIVGIAIDAWQTTSADASPADLLSSTPIVHAPVTELQKLRLGDTSTESIPGLSKALVGMQKGGRRFIYLPMSTSPKTLILAHIELLKIKKEKRGHVTPPSEPTAAPVAEPTDERHGDLVNRMALLSRMGSSQGAVLLPQLSSSVAPISRRSSLDAPTPSAEPSSRVQTPLVLAMAPPEAAPTPVPLRTPTMTPTPTPTSTPSPQLDALMREKETLLKEQAALAKMRQEWEDAARQPAPTPAPAPAPVRSSPVTPPRQPTSDPVVRASTMYAPLSMHAPPSSAFFEPTPFLSSFTPAPAPVYTPTTATYASTPPFTPPYAAAPVAANSAELDASIQRVARTTLSMEGMLLDLQSKMDRLLAHRASPSTTSSYYRRDTSSSSSSYGNTSLLKSMEKVLSQNEEYQHEISALSQQLQDVTYRSNQLQDDLDRAHNDNQRMQQQSSSQARISSELQNLQAALDHAKQRSAQVEADLSRALARADDERNRRLAADDQVQHLTRAMQTQSQTSADAALHERQLEEARSVAMASQKKWADEKQALLARLASIEEAKASREAQLQEAAAAATEAAERTRTQMQAERESHNRDAAEAMQHLNELVAAGDDSRKKHAALEAQLRAAEERADDARAKAAAATTDVFKELMNDIYFACQDAFEEDGEFTGKEVAITIRKILKQQTATVLSKLETSQ</sequence>
<evidence type="ECO:0000313" key="4">
    <source>
        <dbReference type="Proteomes" id="UP000030762"/>
    </source>
</evidence>
<evidence type="ECO:0000256" key="1">
    <source>
        <dbReference type="SAM" id="Coils"/>
    </source>
</evidence>
<keyword evidence="4" id="KW-1185">Reference proteome</keyword>
<dbReference type="InParanoid" id="T0R8L1"/>
<dbReference type="GO" id="GO:0003755">
    <property type="term" value="F:peptidyl-prolyl cis-trans isomerase activity"/>
    <property type="evidence" value="ECO:0007669"/>
    <property type="project" value="InterPro"/>
</dbReference>
<evidence type="ECO:0000256" key="2">
    <source>
        <dbReference type="SAM" id="MobiDB-lite"/>
    </source>
</evidence>
<name>T0R8L1_SAPDV</name>
<dbReference type="InterPro" id="IPR046357">
    <property type="entry name" value="PPIase_dom_sf"/>
</dbReference>
<accession>T0R8L1</accession>
<feature type="region of interest" description="Disordered" evidence="2">
    <location>
        <begin position="225"/>
        <end position="246"/>
    </location>
</feature>
<dbReference type="eggNOG" id="ENOG502QWZQ">
    <property type="taxonomic scope" value="Eukaryota"/>
</dbReference>
<feature type="region of interest" description="Disordered" evidence="2">
    <location>
        <begin position="358"/>
        <end position="395"/>
    </location>
</feature>
<feature type="coiled-coil region" evidence="1">
    <location>
        <begin position="675"/>
        <end position="766"/>
    </location>
</feature>
<feature type="compositionally biased region" description="Pro residues" evidence="2">
    <location>
        <begin position="311"/>
        <end position="333"/>
    </location>
</feature>
<feature type="region of interest" description="Disordered" evidence="2">
    <location>
        <begin position="310"/>
        <end position="337"/>
    </location>
</feature>
<dbReference type="VEuPathDB" id="FungiDB:SDRG_13737"/>
<evidence type="ECO:0000313" key="3">
    <source>
        <dbReference type="EMBL" id="EQC28408.1"/>
    </source>
</evidence>
<dbReference type="RefSeq" id="XP_008618056.1">
    <property type="nucleotide sequence ID" value="XM_008619834.1"/>
</dbReference>
<dbReference type="AlphaFoldDB" id="T0R8L1"/>
<dbReference type="STRING" id="1156394.T0R8L1"/>
<organism evidence="3 4">
    <name type="scientific">Saprolegnia diclina (strain VS20)</name>
    <dbReference type="NCBI Taxonomy" id="1156394"/>
    <lineage>
        <taxon>Eukaryota</taxon>
        <taxon>Sar</taxon>
        <taxon>Stramenopiles</taxon>
        <taxon>Oomycota</taxon>
        <taxon>Saprolegniomycetes</taxon>
        <taxon>Saprolegniales</taxon>
        <taxon>Saprolegniaceae</taxon>
        <taxon>Saprolegnia</taxon>
    </lineage>
</organism>
<dbReference type="Gene3D" id="3.10.50.40">
    <property type="match status" value="1"/>
</dbReference>
<feature type="compositionally biased region" description="Low complexity" evidence="2">
    <location>
        <begin position="495"/>
        <end position="516"/>
    </location>
</feature>
<dbReference type="Proteomes" id="UP000030762">
    <property type="component" value="Unassembled WGS sequence"/>
</dbReference>
<feature type="coiled-coil region" evidence="1">
    <location>
        <begin position="525"/>
        <end position="611"/>
    </location>
</feature>
<dbReference type="PANTHER" id="PTHR44927">
    <property type="entry name" value="FK506-BINDING PROTEIN 15"/>
    <property type="match status" value="1"/>
</dbReference>
<protein>
    <submittedName>
        <fullName evidence="3">Uncharacterized protein</fullName>
    </submittedName>
</protein>
<dbReference type="GeneID" id="19954464"/>
<gene>
    <name evidence="3" type="ORF">SDRG_13737</name>
</gene>
<dbReference type="EMBL" id="JH767194">
    <property type="protein sequence ID" value="EQC28408.1"/>
    <property type="molecule type" value="Genomic_DNA"/>
</dbReference>